<dbReference type="VEuPathDB" id="FungiDB:ASPBRDRAFT_387957"/>
<evidence type="ECO:0000313" key="2">
    <source>
        <dbReference type="Proteomes" id="UP000184499"/>
    </source>
</evidence>
<accession>A0A1L9UWJ6</accession>
<dbReference type="AlphaFoldDB" id="A0A1L9UWJ6"/>
<dbReference type="GeneID" id="93576496"/>
<evidence type="ECO:0000313" key="1">
    <source>
        <dbReference type="EMBL" id="OJJ75960.1"/>
    </source>
</evidence>
<protein>
    <submittedName>
        <fullName evidence="1">Uncharacterized protein</fullName>
    </submittedName>
</protein>
<dbReference type="RefSeq" id="XP_067483207.1">
    <property type="nucleotide sequence ID" value="XM_067624008.1"/>
</dbReference>
<name>A0A1L9UWJ6_ASPBC</name>
<keyword evidence="2" id="KW-1185">Reference proteome</keyword>
<dbReference type="Proteomes" id="UP000184499">
    <property type="component" value="Unassembled WGS sequence"/>
</dbReference>
<proteinExistence type="predicted"/>
<dbReference type="EMBL" id="KV878680">
    <property type="protein sequence ID" value="OJJ75960.1"/>
    <property type="molecule type" value="Genomic_DNA"/>
</dbReference>
<gene>
    <name evidence="1" type="ORF">ASPBRDRAFT_387957</name>
</gene>
<sequence length="120" mass="13642">MAEGPDAITMVQWRLEQMVRRSHPLVARSLRDSFPRPTRVPDSFCCMEFRTDVYQPSGPGLQYGLLAQAFSSWFDHDYGSINSSQMSMQSSYPGFADCASVRNKGFDRRTTLRQHQGGEN</sequence>
<reference evidence="2" key="1">
    <citation type="journal article" date="2017" name="Genome Biol.">
        <title>Comparative genomics reveals high biological diversity and specific adaptations in the industrially and medically important fungal genus Aspergillus.</title>
        <authorList>
            <person name="de Vries R.P."/>
            <person name="Riley R."/>
            <person name="Wiebenga A."/>
            <person name="Aguilar-Osorio G."/>
            <person name="Amillis S."/>
            <person name="Uchima C.A."/>
            <person name="Anderluh G."/>
            <person name="Asadollahi M."/>
            <person name="Askin M."/>
            <person name="Barry K."/>
            <person name="Battaglia E."/>
            <person name="Bayram O."/>
            <person name="Benocci T."/>
            <person name="Braus-Stromeyer S.A."/>
            <person name="Caldana C."/>
            <person name="Canovas D."/>
            <person name="Cerqueira G.C."/>
            <person name="Chen F."/>
            <person name="Chen W."/>
            <person name="Choi C."/>
            <person name="Clum A."/>
            <person name="Dos Santos R.A."/>
            <person name="Damasio A.R."/>
            <person name="Diallinas G."/>
            <person name="Emri T."/>
            <person name="Fekete E."/>
            <person name="Flipphi M."/>
            <person name="Freyberg S."/>
            <person name="Gallo A."/>
            <person name="Gournas C."/>
            <person name="Habgood R."/>
            <person name="Hainaut M."/>
            <person name="Harispe M.L."/>
            <person name="Henrissat B."/>
            <person name="Hilden K.S."/>
            <person name="Hope R."/>
            <person name="Hossain A."/>
            <person name="Karabika E."/>
            <person name="Karaffa L."/>
            <person name="Karanyi Z."/>
            <person name="Krasevec N."/>
            <person name="Kuo A."/>
            <person name="Kusch H."/>
            <person name="LaButti K."/>
            <person name="Lagendijk E.L."/>
            <person name="Lapidus A."/>
            <person name="Levasseur A."/>
            <person name="Lindquist E."/>
            <person name="Lipzen A."/>
            <person name="Logrieco A.F."/>
            <person name="MacCabe A."/>
            <person name="Maekelae M.R."/>
            <person name="Malavazi I."/>
            <person name="Melin P."/>
            <person name="Meyer V."/>
            <person name="Mielnichuk N."/>
            <person name="Miskei M."/>
            <person name="Molnar A.P."/>
            <person name="Mule G."/>
            <person name="Ngan C.Y."/>
            <person name="Orejas M."/>
            <person name="Orosz E."/>
            <person name="Ouedraogo J.P."/>
            <person name="Overkamp K.M."/>
            <person name="Park H.-S."/>
            <person name="Perrone G."/>
            <person name="Piumi F."/>
            <person name="Punt P.J."/>
            <person name="Ram A.F."/>
            <person name="Ramon A."/>
            <person name="Rauscher S."/>
            <person name="Record E."/>
            <person name="Riano-Pachon D.M."/>
            <person name="Robert V."/>
            <person name="Roehrig J."/>
            <person name="Ruller R."/>
            <person name="Salamov A."/>
            <person name="Salih N.S."/>
            <person name="Samson R.A."/>
            <person name="Sandor E."/>
            <person name="Sanguinetti M."/>
            <person name="Schuetze T."/>
            <person name="Sepcic K."/>
            <person name="Shelest E."/>
            <person name="Sherlock G."/>
            <person name="Sophianopoulou V."/>
            <person name="Squina F.M."/>
            <person name="Sun H."/>
            <person name="Susca A."/>
            <person name="Todd R.B."/>
            <person name="Tsang A."/>
            <person name="Unkles S.E."/>
            <person name="van de Wiele N."/>
            <person name="van Rossen-Uffink D."/>
            <person name="Oliveira J.V."/>
            <person name="Vesth T.C."/>
            <person name="Visser J."/>
            <person name="Yu J.-H."/>
            <person name="Zhou M."/>
            <person name="Andersen M.R."/>
            <person name="Archer D.B."/>
            <person name="Baker S.E."/>
            <person name="Benoit I."/>
            <person name="Brakhage A.A."/>
            <person name="Braus G.H."/>
            <person name="Fischer R."/>
            <person name="Frisvad J.C."/>
            <person name="Goldman G.H."/>
            <person name="Houbraken J."/>
            <person name="Oakley B."/>
            <person name="Pocsi I."/>
            <person name="Scazzocchio C."/>
            <person name="Seiboth B."/>
            <person name="vanKuyk P.A."/>
            <person name="Wortman J."/>
            <person name="Dyer P.S."/>
            <person name="Grigoriev I.V."/>
        </authorList>
    </citation>
    <scope>NUCLEOTIDE SEQUENCE [LARGE SCALE GENOMIC DNA]</scope>
    <source>
        <strain evidence="2">CBS 101740 / IMI 381727 / IBT 21946</strain>
    </source>
</reference>
<organism evidence="1 2">
    <name type="scientific">Aspergillus brasiliensis (strain CBS 101740 / IMI 381727 / IBT 21946)</name>
    <dbReference type="NCBI Taxonomy" id="767769"/>
    <lineage>
        <taxon>Eukaryota</taxon>
        <taxon>Fungi</taxon>
        <taxon>Dikarya</taxon>
        <taxon>Ascomycota</taxon>
        <taxon>Pezizomycotina</taxon>
        <taxon>Eurotiomycetes</taxon>
        <taxon>Eurotiomycetidae</taxon>
        <taxon>Eurotiales</taxon>
        <taxon>Aspergillaceae</taxon>
        <taxon>Aspergillus</taxon>
        <taxon>Aspergillus subgen. Circumdati</taxon>
    </lineage>
</organism>